<proteinExistence type="predicted"/>
<dbReference type="Proteomes" id="UP001152320">
    <property type="component" value="Chromosome 1"/>
</dbReference>
<reference evidence="2" key="1">
    <citation type="submission" date="2021-10" db="EMBL/GenBank/DDBJ databases">
        <title>Tropical sea cucumber genome reveals ecological adaptation and Cuvierian tubules defense mechanism.</title>
        <authorList>
            <person name="Chen T."/>
        </authorList>
    </citation>
    <scope>NUCLEOTIDE SEQUENCE</scope>
    <source>
        <strain evidence="2">Nanhai2018</strain>
        <tissue evidence="2">Muscle</tissue>
    </source>
</reference>
<gene>
    <name evidence="2" type="ORF">HOLleu_01320</name>
</gene>
<keyword evidence="3" id="KW-1185">Reference proteome</keyword>
<dbReference type="AlphaFoldDB" id="A0A9Q1CPT2"/>
<feature type="compositionally biased region" description="Polar residues" evidence="1">
    <location>
        <begin position="217"/>
        <end position="227"/>
    </location>
</feature>
<dbReference type="OrthoDB" id="2160826at2759"/>
<dbReference type="EMBL" id="JAIZAY010000001">
    <property type="protein sequence ID" value="KAJ8048846.1"/>
    <property type="molecule type" value="Genomic_DNA"/>
</dbReference>
<evidence type="ECO:0000256" key="1">
    <source>
        <dbReference type="SAM" id="MobiDB-lite"/>
    </source>
</evidence>
<organism evidence="2 3">
    <name type="scientific">Holothuria leucospilota</name>
    <name type="common">Black long sea cucumber</name>
    <name type="synonym">Mertensiothuria leucospilota</name>
    <dbReference type="NCBI Taxonomy" id="206669"/>
    <lineage>
        <taxon>Eukaryota</taxon>
        <taxon>Metazoa</taxon>
        <taxon>Echinodermata</taxon>
        <taxon>Eleutherozoa</taxon>
        <taxon>Echinozoa</taxon>
        <taxon>Holothuroidea</taxon>
        <taxon>Aspidochirotacea</taxon>
        <taxon>Aspidochirotida</taxon>
        <taxon>Holothuriidae</taxon>
        <taxon>Holothuria</taxon>
    </lineage>
</organism>
<comment type="caution">
    <text evidence="2">The sequence shown here is derived from an EMBL/GenBank/DDBJ whole genome shotgun (WGS) entry which is preliminary data.</text>
</comment>
<accession>A0A9Q1CPT2</accession>
<sequence length="250" mass="28654">MAKLLMGVYRDQRVQFKLDISFGFMLRHRVNGGVRYFHASHNNHRLFERPYVIGSRQDMDEFVQRFKTSDIGELVTREREDSAWVLEYVTSVSIYANKVGDFPLVGAPPADVPIYIKKNKHSVSMTHHPKANRLFKDNLCLFRCLAHHLKSGDAADFDETPKTLFTRYQVAVDGRDGVSTFKGVSFQELGGKVFSMQYLRVRIGTERSTRRKRKSNPPFSNRGRSTSSFPPWAGGCRICLRYSPPVVRGD</sequence>
<evidence type="ECO:0000313" key="2">
    <source>
        <dbReference type="EMBL" id="KAJ8048846.1"/>
    </source>
</evidence>
<feature type="region of interest" description="Disordered" evidence="1">
    <location>
        <begin position="205"/>
        <end position="227"/>
    </location>
</feature>
<protein>
    <submittedName>
        <fullName evidence="2">Uncharacterized protein</fullName>
    </submittedName>
</protein>
<evidence type="ECO:0000313" key="3">
    <source>
        <dbReference type="Proteomes" id="UP001152320"/>
    </source>
</evidence>
<name>A0A9Q1CPT2_HOLLE</name>